<gene>
    <name evidence="3" type="ORF">WICPIJ_000280</name>
</gene>
<sequence length="209" mass="24105">MFTSRHEEALEEVHQLGESSYRHYTESQASMARDSFGLEGQTYHNPTASSSTHQKQIGQDPNDIEMDELENTARQSTESETSLLFETLSIYTQRTSFCQTEGTMLPPEMKTHSQPQTVDDSYQIMNSIKLQNDQSGEQDQQIRHDNIVRNGTTVDSTMWSLSNTKMWRQLQRFVSPIESWVNDYWVLLFAFGCVVFLIWIVLKYKGAKG</sequence>
<name>A0A9P8TS09_WICPI</name>
<reference evidence="3" key="1">
    <citation type="journal article" date="2021" name="Open Biol.">
        <title>Shared evolutionary footprints suggest mitochondrial oxidative damage underlies multiple complex I losses in fungi.</title>
        <authorList>
            <person name="Schikora-Tamarit M.A."/>
            <person name="Marcet-Houben M."/>
            <person name="Nosek J."/>
            <person name="Gabaldon T."/>
        </authorList>
    </citation>
    <scope>NUCLEOTIDE SEQUENCE</scope>
    <source>
        <strain evidence="3">CBS2887</strain>
    </source>
</reference>
<protein>
    <submittedName>
        <fullName evidence="3">Uncharacterized protein</fullName>
    </submittedName>
</protein>
<feature type="transmembrane region" description="Helical" evidence="2">
    <location>
        <begin position="184"/>
        <end position="202"/>
    </location>
</feature>
<dbReference type="EMBL" id="JAEUBG010000190">
    <property type="protein sequence ID" value="KAH3688726.1"/>
    <property type="molecule type" value="Genomic_DNA"/>
</dbReference>
<keyword evidence="2" id="KW-0812">Transmembrane</keyword>
<dbReference type="AlphaFoldDB" id="A0A9P8TS09"/>
<evidence type="ECO:0000256" key="1">
    <source>
        <dbReference type="SAM" id="MobiDB-lite"/>
    </source>
</evidence>
<organism evidence="3 4">
    <name type="scientific">Wickerhamomyces pijperi</name>
    <name type="common">Yeast</name>
    <name type="synonym">Pichia pijperi</name>
    <dbReference type="NCBI Taxonomy" id="599730"/>
    <lineage>
        <taxon>Eukaryota</taxon>
        <taxon>Fungi</taxon>
        <taxon>Dikarya</taxon>
        <taxon>Ascomycota</taxon>
        <taxon>Saccharomycotina</taxon>
        <taxon>Saccharomycetes</taxon>
        <taxon>Phaffomycetales</taxon>
        <taxon>Wickerhamomycetaceae</taxon>
        <taxon>Wickerhamomyces</taxon>
    </lineage>
</organism>
<evidence type="ECO:0000313" key="3">
    <source>
        <dbReference type="EMBL" id="KAH3688726.1"/>
    </source>
</evidence>
<evidence type="ECO:0000313" key="4">
    <source>
        <dbReference type="Proteomes" id="UP000774326"/>
    </source>
</evidence>
<dbReference type="Proteomes" id="UP000774326">
    <property type="component" value="Unassembled WGS sequence"/>
</dbReference>
<comment type="caution">
    <text evidence="3">The sequence shown here is derived from an EMBL/GenBank/DDBJ whole genome shotgun (WGS) entry which is preliminary data.</text>
</comment>
<evidence type="ECO:0000256" key="2">
    <source>
        <dbReference type="SAM" id="Phobius"/>
    </source>
</evidence>
<keyword evidence="2" id="KW-0472">Membrane</keyword>
<keyword evidence="2" id="KW-1133">Transmembrane helix</keyword>
<reference evidence="3" key="2">
    <citation type="submission" date="2021-01" db="EMBL/GenBank/DDBJ databases">
        <authorList>
            <person name="Schikora-Tamarit M.A."/>
        </authorList>
    </citation>
    <scope>NUCLEOTIDE SEQUENCE</scope>
    <source>
        <strain evidence="3">CBS2887</strain>
    </source>
</reference>
<accession>A0A9P8TS09</accession>
<feature type="compositionally biased region" description="Polar residues" evidence="1">
    <location>
        <begin position="42"/>
        <end position="59"/>
    </location>
</feature>
<feature type="region of interest" description="Disordered" evidence="1">
    <location>
        <begin position="38"/>
        <end position="59"/>
    </location>
</feature>
<keyword evidence="4" id="KW-1185">Reference proteome</keyword>
<proteinExistence type="predicted"/>